<dbReference type="EMBL" id="CACTIH010000339">
    <property type="protein sequence ID" value="CAA2959657.1"/>
    <property type="molecule type" value="Genomic_DNA"/>
</dbReference>
<dbReference type="AlphaFoldDB" id="A0A8S0Q4Z7"/>
<organism evidence="1 2">
    <name type="scientific">Olea europaea subsp. europaea</name>
    <dbReference type="NCBI Taxonomy" id="158383"/>
    <lineage>
        <taxon>Eukaryota</taxon>
        <taxon>Viridiplantae</taxon>
        <taxon>Streptophyta</taxon>
        <taxon>Embryophyta</taxon>
        <taxon>Tracheophyta</taxon>
        <taxon>Spermatophyta</taxon>
        <taxon>Magnoliopsida</taxon>
        <taxon>eudicotyledons</taxon>
        <taxon>Gunneridae</taxon>
        <taxon>Pentapetalae</taxon>
        <taxon>asterids</taxon>
        <taxon>lamiids</taxon>
        <taxon>Lamiales</taxon>
        <taxon>Oleaceae</taxon>
        <taxon>Oleeae</taxon>
        <taxon>Olea</taxon>
    </lineage>
</organism>
<protein>
    <submittedName>
        <fullName evidence="1">Uncharacterized protein</fullName>
    </submittedName>
</protein>
<accession>A0A8S0Q4Z7</accession>
<proteinExistence type="predicted"/>
<evidence type="ECO:0000313" key="2">
    <source>
        <dbReference type="Proteomes" id="UP000594638"/>
    </source>
</evidence>
<dbReference type="OrthoDB" id="439326at2759"/>
<feature type="non-terminal residue" evidence="1">
    <location>
        <position position="69"/>
    </location>
</feature>
<sequence>ANQFERLLEKICADEDGGLFIEFSYNFLFEKLELRCFSEEYFEEARHFSAKIRLNRVDDPHVDLIITVA</sequence>
<gene>
    <name evidence="1" type="ORF">OLEA9_A079498</name>
</gene>
<keyword evidence="2" id="KW-1185">Reference proteome</keyword>
<dbReference type="Proteomes" id="UP000594638">
    <property type="component" value="Unassembled WGS sequence"/>
</dbReference>
<evidence type="ECO:0000313" key="1">
    <source>
        <dbReference type="EMBL" id="CAA2959657.1"/>
    </source>
</evidence>
<dbReference type="Gramene" id="OE9A079498T1">
    <property type="protein sequence ID" value="OE9A079498C1"/>
    <property type="gene ID" value="OE9A079498"/>
</dbReference>
<reference evidence="1 2" key="1">
    <citation type="submission" date="2019-12" db="EMBL/GenBank/DDBJ databases">
        <authorList>
            <person name="Alioto T."/>
            <person name="Alioto T."/>
            <person name="Gomez Garrido J."/>
        </authorList>
    </citation>
    <scope>NUCLEOTIDE SEQUENCE [LARGE SCALE GENOMIC DNA]</scope>
</reference>
<dbReference type="PANTHER" id="PTHR35738:SF3">
    <property type="entry name" value="OS05G0577800 PROTEIN"/>
    <property type="match status" value="1"/>
</dbReference>
<dbReference type="PANTHER" id="PTHR35738">
    <property type="entry name" value="OS05G0577800 PROTEIN"/>
    <property type="match status" value="1"/>
</dbReference>
<comment type="caution">
    <text evidence="1">The sequence shown here is derived from an EMBL/GenBank/DDBJ whole genome shotgun (WGS) entry which is preliminary data.</text>
</comment>
<feature type="non-terminal residue" evidence="1">
    <location>
        <position position="1"/>
    </location>
</feature>
<name>A0A8S0Q4Z7_OLEEU</name>